<dbReference type="GO" id="GO:0003677">
    <property type="term" value="F:DNA binding"/>
    <property type="evidence" value="ECO:0007669"/>
    <property type="project" value="UniProtKB-KW"/>
</dbReference>
<sequence length="149" mass="16622">MENTNKLRTSGCPVAFGLDIFGDRWSLLIIRDMMLHGKKTYGDFLEGGEGISTNILAARLKQFEAQGIVAKSRDPDSGRSYLYHLTDKGRDLAPILFDIILWSGKYDARPFARKGVLNRLKEDRPGMEARVRSGELAPIQPEPVNGAED</sequence>
<keyword evidence="2" id="KW-0238">DNA-binding</keyword>
<dbReference type="PANTHER" id="PTHR33204:SF37">
    <property type="entry name" value="HTH-TYPE TRANSCRIPTIONAL REGULATOR YODB"/>
    <property type="match status" value="1"/>
</dbReference>
<accession>A0A9J7APD8</accession>
<dbReference type="InterPro" id="IPR036388">
    <property type="entry name" value="WH-like_DNA-bd_sf"/>
</dbReference>
<evidence type="ECO:0000256" key="2">
    <source>
        <dbReference type="ARBA" id="ARBA00023125"/>
    </source>
</evidence>
<dbReference type="Gene3D" id="1.10.10.10">
    <property type="entry name" value="Winged helix-like DNA-binding domain superfamily/Winged helix DNA-binding domain"/>
    <property type="match status" value="1"/>
</dbReference>
<dbReference type="SUPFAM" id="SSF46785">
    <property type="entry name" value="Winged helix' DNA-binding domain"/>
    <property type="match status" value="1"/>
</dbReference>
<dbReference type="RefSeq" id="WP_257766712.1">
    <property type="nucleotide sequence ID" value="NZ_CP102480.1"/>
</dbReference>
<dbReference type="Proteomes" id="UP001060336">
    <property type="component" value="Chromosome"/>
</dbReference>
<dbReference type="AlphaFoldDB" id="A0A9J7APD8"/>
<feature type="domain" description="HTH hxlR-type" evidence="5">
    <location>
        <begin position="12"/>
        <end position="111"/>
    </location>
</feature>
<evidence type="ECO:0000313" key="7">
    <source>
        <dbReference type="Proteomes" id="UP001060336"/>
    </source>
</evidence>
<dbReference type="PANTHER" id="PTHR33204">
    <property type="entry name" value="TRANSCRIPTIONAL REGULATOR, MARR FAMILY"/>
    <property type="match status" value="1"/>
</dbReference>
<evidence type="ECO:0000256" key="1">
    <source>
        <dbReference type="ARBA" id="ARBA00023015"/>
    </source>
</evidence>
<dbReference type="EMBL" id="CP102480">
    <property type="protein sequence ID" value="UUX48204.1"/>
    <property type="molecule type" value="Genomic_DNA"/>
</dbReference>
<dbReference type="InterPro" id="IPR036390">
    <property type="entry name" value="WH_DNA-bd_sf"/>
</dbReference>
<proteinExistence type="predicted"/>
<evidence type="ECO:0000256" key="3">
    <source>
        <dbReference type="ARBA" id="ARBA00023163"/>
    </source>
</evidence>
<gene>
    <name evidence="6" type="ORF">NUH88_12335</name>
</gene>
<dbReference type="PROSITE" id="PS51118">
    <property type="entry name" value="HTH_HXLR"/>
    <property type="match status" value="1"/>
</dbReference>
<evidence type="ECO:0000259" key="5">
    <source>
        <dbReference type="PROSITE" id="PS51118"/>
    </source>
</evidence>
<evidence type="ECO:0000256" key="4">
    <source>
        <dbReference type="SAM" id="MobiDB-lite"/>
    </source>
</evidence>
<name>A0A9J7APD8_9PROT</name>
<evidence type="ECO:0000313" key="6">
    <source>
        <dbReference type="EMBL" id="UUX48204.1"/>
    </source>
</evidence>
<keyword evidence="3" id="KW-0804">Transcription</keyword>
<organism evidence="6 7">
    <name type="scientific">Nisaea acidiphila</name>
    <dbReference type="NCBI Taxonomy" id="1862145"/>
    <lineage>
        <taxon>Bacteria</taxon>
        <taxon>Pseudomonadati</taxon>
        <taxon>Pseudomonadota</taxon>
        <taxon>Alphaproteobacteria</taxon>
        <taxon>Rhodospirillales</taxon>
        <taxon>Thalassobaculaceae</taxon>
        <taxon>Nisaea</taxon>
    </lineage>
</organism>
<dbReference type="Pfam" id="PF01638">
    <property type="entry name" value="HxlR"/>
    <property type="match status" value="1"/>
</dbReference>
<keyword evidence="7" id="KW-1185">Reference proteome</keyword>
<reference evidence="6" key="1">
    <citation type="submission" date="2022-08" db="EMBL/GenBank/DDBJ databases">
        <title>Nisaea acidiphila sp. nov., isolated from a marine algal debris and emended description of the genus Nisaea Urios et al. 2008.</title>
        <authorList>
            <person name="Kwon K."/>
        </authorList>
    </citation>
    <scope>NUCLEOTIDE SEQUENCE</scope>
    <source>
        <strain evidence="6">MEBiC11861</strain>
    </source>
</reference>
<dbReference type="KEGG" id="naci:NUH88_12335"/>
<dbReference type="InterPro" id="IPR002577">
    <property type="entry name" value="HTH_HxlR"/>
</dbReference>
<protein>
    <submittedName>
        <fullName evidence="6">Helix-turn-helix transcriptional regulator</fullName>
    </submittedName>
</protein>
<keyword evidence="1" id="KW-0805">Transcription regulation</keyword>
<feature type="region of interest" description="Disordered" evidence="4">
    <location>
        <begin position="127"/>
        <end position="149"/>
    </location>
</feature>